<keyword evidence="1" id="KW-0677">Repeat</keyword>
<dbReference type="InterPro" id="IPR001119">
    <property type="entry name" value="SLH_dom"/>
</dbReference>
<reference evidence="4" key="1">
    <citation type="submission" date="2020-08" db="EMBL/GenBank/DDBJ databases">
        <title>Genome public.</title>
        <authorList>
            <person name="Liu C."/>
            <person name="Sun Q."/>
        </authorList>
    </citation>
    <scope>NUCLEOTIDE SEQUENCE</scope>
    <source>
        <strain evidence="4">BX5</strain>
    </source>
</reference>
<dbReference type="RefSeq" id="WP_186877642.1">
    <property type="nucleotide sequence ID" value="NZ_JACOPN010000001.1"/>
</dbReference>
<feature type="signal peptide" evidence="2">
    <location>
        <begin position="1"/>
        <end position="27"/>
    </location>
</feature>
<evidence type="ECO:0000259" key="3">
    <source>
        <dbReference type="PROSITE" id="PS51272"/>
    </source>
</evidence>
<dbReference type="EMBL" id="JACOPN010000001">
    <property type="protein sequence ID" value="MBC5716172.1"/>
    <property type="molecule type" value="Genomic_DNA"/>
</dbReference>
<dbReference type="Pfam" id="PF00395">
    <property type="entry name" value="SLH"/>
    <property type="match status" value="2"/>
</dbReference>
<feature type="chain" id="PRO_5035322545" evidence="2">
    <location>
        <begin position="28"/>
        <end position="884"/>
    </location>
</feature>
<name>A0A8J6J3B4_9FIRM</name>
<dbReference type="PROSITE" id="PS51272">
    <property type="entry name" value="SLH"/>
    <property type="match status" value="2"/>
</dbReference>
<gene>
    <name evidence="4" type="ORF">H8S55_02350</name>
</gene>
<keyword evidence="5" id="KW-1185">Reference proteome</keyword>
<evidence type="ECO:0000256" key="1">
    <source>
        <dbReference type="ARBA" id="ARBA00022737"/>
    </source>
</evidence>
<feature type="domain" description="SLH" evidence="3">
    <location>
        <begin position="88"/>
        <end position="147"/>
    </location>
</feature>
<evidence type="ECO:0000313" key="4">
    <source>
        <dbReference type="EMBL" id="MBC5716172.1"/>
    </source>
</evidence>
<protein>
    <submittedName>
        <fullName evidence="4">S-layer homology domain-containing protein</fullName>
    </submittedName>
</protein>
<comment type="caution">
    <text evidence="4">The sequence shown here is derived from an EMBL/GenBank/DDBJ whole genome shotgun (WGS) entry which is preliminary data.</text>
</comment>
<organism evidence="4 5">
    <name type="scientific">Flintibacter faecis</name>
    <dbReference type="NCBI Taxonomy" id="2763047"/>
    <lineage>
        <taxon>Bacteria</taxon>
        <taxon>Bacillati</taxon>
        <taxon>Bacillota</taxon>
        <taxon>Clostridia</taxon>
        <taxon>Eubacteriales</taxon>
        <taxon>Flintibacter</taxon>
    </lineage>
</organism>
<accession>A0A8J6J3B4</accession>
<dbReference type="AlphaFoldDB" id="A0A8J6J3B4"/>
<feature type="domain" description="SLH" evidence="3">
    <location>
        <begin position="24"/>
        <end position="87"/>
    </location>
</feature>
<proteinExistence type="predicted"/>
<evidence type="ECO:0000313" key="5">
    <source>
        <dbReference type="Proteomes" id="UP000602260"/>
    </source>
</evidence>
<keyword evidence="2" id="KW-0732">Signal</keyword>
<sequence length="884" mass="94890">MRNLKRALSLALASVMVLGMTVVGTGASYTDVTSKQNQEAIEVLQSVGIMVGDNNGNFNPDQKVTRNEMAVVMSNLMDYRAATYAGTSPFTDVPSWAEPYVAACWTNGITSGYTKTTYGGSDTVTTSQAALMLMKALGYFQYSSDFGSDWQFSTIKKATQIDLFDDVDSGVREAMTRNDLAQLVLNALKTPTVEAEKDGQDIAVNGVIISSNVKYNYITSSKDYAKAIDNQLNSNNDGTKLNGNTVELGEKLYSGDLKKSSGSDSFGRPASTWTYKSNEIGKYADSVDGEWTAKVTNKALYEAAGSDAYDNYKWSVYRNGVNLAGVNASATNAHKSYAFGSTSKTGTERVATSGEGVLTQLFVDSDKKTAVVSMIDTGVAKVTKVTEDSTKGEYEVTLSFKTRIPGVTADTKYTSDMKFAKDDVVVYTAADGEVQSMAKAKTVAGKVTGQSDADYTTIDGTKYSYNYAYQNNGIQNGLYNLEDNVRDGNPDVDKDATLYLDAYGYAVAYEGKSSSAEDYLFVKSLDVSFGSDVSAKVVFFDGTQKTVDLDQVTYVNAHNQKVTEDVSYTPAAGGVAASGNVQVNTVYKYTAGSSDYDLEAVTNEKDTGAADKVTISNKTPTIAGNKTSIVTTDSQTVFVDAENNKTWTGYKNVSNKTNANVAAVKNSDGVAEIVFIYGSKISSSANDDDYVILKGTDMEAMKDSNKKTVYKLTAAYDIHGNQRTDLYVTNTSKSTFSAKGLYLITKYDGDDYVSAATQLTNFKAGNAVAASANVYADAAKNGVLSLHSSINLNNDPSKAHDVFAYDSKTEFVVIELKENNKDVSAIRTGDIGDVVAYADANFTKDASGKIISSDLTGVYVMTVDNDTDTTPLATSILVVVPYVK</sequence>
<dbReference type="Proteomes" id="UP000602260">
    <property type="component" value="Unassembled WGS sequence"/>
</dbReference>
<evidence type="ECO:0000256" key="2">
    <source>
        <dbReference type="SAM" id="SignalP"/>
    </source>
</evidence>